<evidence type="ECO:0000256" key="5">
    <source>
        <dbReference type="NCBIfam" id="TIGR01696"/>
    </source>
</evidence>
<comment type="subcellular location">
    <subcellularLocation>
        <location evidence="4">Cytoplasm</location>
    </subcellularLocation>
</comment>
<evidence type="ECO:0000259" key="6">
    <source>
        <dbReference type="Pfam" id="PF01676"/>
    </source>
</evidence>
<dbReference type="PIRSF" id="PIRSF001491">
    <property type="entry name" value="Ppentomutase"/>
    <property type="match status" value="1"/>
</dbReference>
<evidence type="ECO:0000256" key="3">
    <source>
        <dbReference type="ARBA" id="ARBA00023211"/>
    </source>
</evidence>
<reference evidence="7" key="2">
    <citation type="journal article" date="2021" name="PeerJ">
        <title>Extensive microbial diversity within the chicken gut microbiome revealed by metagenomics and culture.</title>
        <authorList>
            <person name="Gilroy R."/>
            <person name="Ravi A."/>
            <person name="Getino M."/>
            <person name="Pursley I."/>
            <person name="Horton D.L."/>
            <person name="Alikhan N.F."/>
            <person name="Baker D."/>
            <person name="Gharbi K."/>
            <person name="Hall N."/>
            <person name="Watson M."/>
            <person name="Adriaenssens E.M."/>
            <person name="Foster-Nyarko E."/>
            <person name="Jarju S."/>
            <person name="Secka A."/>
            <person name="Antonio M."/>
            <person name="Oren A."/>
            <person name="Chaudhuri R.R."/>
            <person name="La Ragione R."/>
            <person name="Hildebrand F."/>
            <person name="Pallen M.J."/>
        </authorList>
    </citation>
    <scope>NUCLEOTIDE SEQUENCE</scope>
    <source>
        <strain evidence="7">CHK121-14286</strain>
    </source>
</reference>
<dbReference type="EMBL" id="DVHL01000033">
    <property type="protein sequence ID" value="HIR66016.1"/>
    <property type="molecule type" value="Genomic_DNA"/>
</dbReference>
<dbReference type="EC" id="5.4.2.7" evidence="4 5"/>
<comment type="catalytic activity">
    <reaction evidence="4">
        <text>alpha-D-ribose 1-phosphate = D-ribose 5-phosphate</text>
        <dbReference type="Rhea" id="RHEA:18793"/>
        <dbReference type="ChEBI" id="CHEBI:57720"/>
        <dbReference type="ChEBI" id="CHEBI:78346"/>
        <dbReference type="EC" id="5.4.2.7"/>
    </reaction>
</comment>
<dbReference type="Pfam" id="PF01676">
    <property type="entry name" value="Metalloenzyme"/>
    <property type="match status" value="1"/>
</dbReference>
<evidence type="ECO:0000256" key="2">
    <source>
        <dbReference type="ARBA" id="ARBA00022723"/>
    </source>
</evidence>
<dbReference type="GO" id="GO:0009117">
    <property type="term" value="P:nucleotide metabolic process"/>
    <property type="evidence" value="ECO:0007669"/>
    <property type="project" value="UniProtKB-UniRule"/>
</dbReference>
<dbReference type="GO" id="GO:0000287">
    <property type="term" value="F:magnesium ion binding"/>
    <property type="evidence" value="ECO:0007669"/>
    <property type="project" value="UniProtKB-UniRule"/>
</dbReference>
<feature type="binding site" evidence="4">
    <location>
        <position position="282"/>
    </location>
    <ligand>
        <name>Mn(2+)</name>
        <dbReference type="ChEBI" id="CHEBI:29035"/>
        <label>2</label>
    </ligand>
</feature>
<dbReference type="SUPFAM" id="SSF143856">
    <property type="entry name" value="DeoB insert domain-like"/>
    <property type="match status" value="1"/>
</dbReference>
<comment type="caution">
    <text evidence="7">The sequence shown here is derived from an EMBL/GenBank/DDBJ whole genome shotgun (WGS) entry which is preliminary data.</text>
</comment>
<dbReference type="NCBIfam" id="NF003766">
    <property type="entry name" value="PRK05362.1"/>
    <property type="match status" value="1"/>
</dbReference>
<dbReference type="InterPro" id="IPR017850">
    <property type="entry name" value="Alkaline_phosphatase_core_sf"/>
</dbReference>
<dbReference type="NCBIfam" id="TIGR01696">
    <property type="entry name" value="deoB"/>
    <property type="match status" value="1"/>
</dbReference>
<dbReference type="PANTHER" id="PTHR21110">
    <property type="entry name" value="PHOSPHOPENTOMUTASE"/>
    <property type="match status" value="1"/>
</dbReference>
<dbReference type="InterPro" id="IPR010045">
    <property type="entry name" value="DeoB"/>
</dbReference>
<dbReference type="SUPFAM" id="SSF53649">
    <property type="entry name" value="Alkaline phosphatase-like"/>
    <property type="match status" value="1"/>
</dbReference>
<keyword evidence="4" id="KW-0963">Cytoplasm</keyword>
<keyword evidence="4 7" id="KW-0413">Isomerase</keyword>
<dbReference type="Gene3D" id="3.40.720.10">
    <property type="entry name" value="Alkaline Phosphatase, subunit A"/>
    <property type="match status" value="1"/>
</dbReference>
<gene>
    <name evidence="4" type="primary">deoB</name>
    <name evidence="7" type="ORF">IAC95_03965</name>
</gene>
<dbReference type="PANTHER" id="PTHR21110:SF0">
    <property type="entry name" value="PHOSPHOPENTOMUTASE"/>
    <property type="match status" value="1"/>
</dbReference>
<dbReference type="CDD" id="cd16009">
    <property type="entry name" value="PPM"/>
    <property type="match status" value="1"/>
</dbReference>
<comment type="similarity">
    <text evidence="1 4">Belongs to the phosphopentomutase family.</text>
</comment>
<proteinExistence type="inferred from homology"/>
<evidence type="ECO:0000313" key="7">
    <source>
        <dbReference type="EMBL" id="HIR66016.1"/>
    </source>
</evidence>
<evidence type="ECO:0000313" key="8">
    <source>
        <dbReference type="Proteomes" id="UP000824200"/>
    </source>
</evidence>
<dbReference type="GO" id="GO:0005829">
    <property type="term" value="C:cytosol"/>
    <property type="evidence" value="ECO:0007669"/>
    <property type="project" value="TreeGrafter"/>
</dbReference>
<dbReference type="GO" id="GO:0006018">
    <property type="term" value="P:2-deoxyribose 1-phosphate catabolic process"/>
    <property type="evidence" value="ECO:0007669"/>
    <property type="project" value="UniProtKB-UniRule"/>
</dbReference>
<dbReference type="HAMAP" id="MF_00740">
    <property type="entry name" value="Phosphopentomut"/>
    <property type="match status" value="1"/>
</dbReference>
<protein>
    <recommendedName>
        <fullName evidence="4 5">Phosphopentomutase</fullName>
        <ecNumber evidence="4 5">5.4.2.7</ecNumber>
    </recommendedName>
    <alternativeName>
        <fullName evidence="4">Phosphodeoxyribomutase</fullName>
    </alternativeName>
</protein>
<feature type="binding site" evidence="4">
    <location>
        <position position="319"/>
    </location>
    <ligand>
        <name>Mn(2+)</name>
        <dbReference type="ChEBI" id="CHEBI:29035"/>
        <label>1</label>
    </ligand>
</feature>
<dbReference type="AlphaFoldDB" id="A0A9D1E4C7"/>
<feature type="domain" description="Metalloenzyme" evidence="6">
    <location>
        <begin position="1"/>
        <end position="369"/>
    </location>
</feature>
<dbReference type="GO" id="GO:0043094">
    <property type="term" value="P:metabolic compound salvage"/>
    <property type="evidence" value="ECO:0007669"/>
    <property type="project" value="UniProtKB-UniRule"/>
</dbReference>
<sequence length="382" mass="42565">MRAFILVIDGFGIGAMPDCKKFGDYGANTLKNIRNAYDLNIPNMQEMGLYCIDGTYSEDRQPNAAFARLEELSKGKDTTVGHWEMAGIITSTPLPTFPNGFPKEFVTRLEKEFGSKILCNKPYSGTEVIKDYGAEHLATGYPIVYTSADSVLQIAVHMDKYSLEQLYDMCEKARKLCVGKYGVGRVIARPFTGEYPFVRTADRKDFSINPPAKTLLDFVKDAGMESVAVGKIEYIFNGQGITRSLHTTSNLDGLNKTLEIAKENFDGLVFVNLVDTDMKYGHRRDVYGYAEALEEIDVKVGELVKLLKHDDVLYITGDHGCDPTHKQHTDHTREYTPLLVYGCDVVPTNLGTIKGFDVICDTIKDQLGISSGGKSVWEKITR</sequence>
<feature type="binding site" evidence="4">
    <location>
        <position position="277"/>
    </location>
    <ligand>
        <name>Mn(2+)</name>
        <dbReference type="ChEBI" id="CHEBI:29035"/>
        <label>2</label>
    </ligand>
</feature>
<evidence type="ECO:0000256" key="4">
    <source>
        <dbReference type="HAMAP-Rule" id="MF_00740"/>
    </source>
</evidence>
<evidence type="ECO:0000256" key="1">
    <source>
        <dbReference type="ARBA" id="ARBA00010373"/>
    </source>
</evidence>
<reference evidence="7" key="1">
    <citation type="submission" date="2020-10" db="EMBL/GenBank/DDBJ databases">
        <authorList>
            <person name="Gilroy R."/>
        </authorList>
    </citation>
    <scope>NUCLEOTIDE SEQUENCE</scope>
    <source>
        <strain evidence="7">CHK121-14286</strain>
    </source>
</reference>
<feature type="binding site" evidence="4">
    <location>
        <position position="9"/>
    </location>
    <ligand>
        <name>Mn(2+)</name>
        <dbReference type="ChEBI" id="CHEBI:29035"/>
        <label>1</label>
    </ligand>
</feature>
<dbReference type="GO" id="GO:0030145">
    <property type="term" value="F:manganese ion binding"/>
    <property type="evidence" value="ECO:0007669"/>
    <property type="project" value="UniProtKB-UniRule"/>
</dbReference>
<dbReference type="InterPro" id="IPR024052">
    <property type="entry name" value="Phosphopentomutase_DeoB_cap_sf"/>
</dbReference>
<comment type="pathway">
    <text evidence="4">Carbohydrate degradation; 2-deoxy-D-ribose 1-phosphate degradation; D-glyceraldehyde 3-phosphate and acetaldehyde from 2-deoxy-alpha-D-ribose 1-phosphate: step 1/2.</text>
</comment>
<comment type="cofactor">
    <cofactor evidence="4">
        <name>Mn(2+)</name>
        <dbReference type="ChEBI" id="CHEBI:29035"/>
    </cofactor>
    <text evidence="4">Binds 2 manganese ions.</text>
</comment>
<dbReference type="Gene3D" id="3.30.70.1250">
    <property type="entry name" value="Phosphopentomutase"/>
    <property type="match status" value="1"/>
</dbReference>
<name>A0A9D1E4C7_9BACT</name>
<keyword evidence="3 4" id="KW-0464">Manganese</keyword>
<feature type="binding site" evidence="4">
    <location>
        <position position="318"/>
    </location>
    <ligand>
        <name>Mn(2+)</name>
        <dbReference type="ChEBI" id="CHEBI:29035"/>
        <label>1</label>
    </ligand>
</feature>
<keyword evidence="2 4" id="KW-0479">Metal-binding</keyword>
<dbReference type="InterPro" id="IPR006124">
    <property type="entry name" value="Metalloenzyme"/>
</dbReference>
<accession>A0A9D1E4C7</accession>
<organism evidence="7 8">
    <name type="scientific">Candidatus Fimimonas gallinarum</name>
    <dbReference type="NCBI Taxonomy" id="2840821"/>
    <lineage>
        <taxon>Bacteria</taxon>
        <taxon>Pseudomonadati</taxon>
        <taxon>Myxococcota</taxon>
        <taxon>Myxococcia</taxon>
        <taxon>Myxococcales</taxon>
        <taxon>Cystobacterineae</taxon>
        <taxon>Myxococcaceae</taxon>
        <taxon>Myxococcaceae incertae sedis</taxon>
        <taxon>Candidatus Fimimonas</taxon>
    </lineage>
</organism>
<comment type="function">
    <text evidence="4">Isomerase that catalyzes the conversion of deoxy-ribose 1-phosphate (dRib-1-P) and ribose 1-phosphate (Rib-1-P) to deoxy-ribose 5-phosphate (dRib-5-P) and ribose 5-phosphate (Rib-5-P), respectively.</text>
</comment>
<dbReference type="GO" id="GO:0008973">
    <property type="term" value="F:phosphopentomutase activity"/>
    <property type="evidence" value="ECO:0007669"/>
    <property type="project" value="UniProtKB-UniRule"/>
</dbReference>
<dbReference type="Proteomes" id="UP000824200">
    <property type="component" value="Unassembled WGS sequence"/>
</dbReference>
<feature type="binding site" evidence="4">
    <location>
        <position position="331"/>
    </location>
    <ligand>
        <name>Mn(2+)</name>
        <dbReference type="ChEBI" id="CHEBI:29035"/>
        <label>2</label>
    </ligand>
</feature>
<comment type="catalytic activity">
    <reaction evidence="4">
        <text>2-deoxy-alpha-D-ribose 1-phosphate = 2-deoxy-D-ribose 5-phosphate</text>
        <dbReference type="Rhea" id="RHEA:27658"/>
        <dbReference type="ChEBI" id="CHEBI:57259"/>
        <dbReference type="ChEBI" id="CHEBI:62877"/>
        <dbReference type="EC" id="5.4.2.7"/>
    </reaction>
</comment>